<evidence type="ECO:0000256" key="1">
    <source>
        <dbReference type="ARBA" id="ARBA00009802"/>
    </source>
</evidence>
<sequence>MNLQGGQDFNTVIIRKKKPTSSQTRDSKNVNNAFRSGNVETLNKNKHSGPANSTKLDNSDEAFAHKKVSSDLKKAIQQARIAKKMTQSDLAKAICELPKVVQSYENGKAIPDNKVLGKIERALGVKLRGGKKGKK</sequence>
<comment type="similarity">
    <text evidence="1">Belongs to the MBF1 family.</text>
</comment>
<dbReference type="FunFam" id="1.10.260.40:FF:000018">
    <property type="entry name" value="Multiprotein bridging factor 1"/>
    <property type="match status" value="1"/>
</dbReference>
<evidence type="ECO:0000256" key="2">
    <source>
        <dbReference type="ARBA" id="ARBA00023015"/>
    </source>
</evidence>
<proteinExistence type="inferred from homology"/>
<dbReference type="PANTHER" id="PTHR10245:SF15">
    <property type="entry name" value="ENDOTHELIAL DIFFERENTIATION-RELATED FACTOR 1"/>
    <property type="match status" value="1"/>
</dbReference>
<dbReference type="InterPro" id="IPR013729">
    <property type="entry name" value="MBF1_N"/>
</dbReference>
<feature type="compositionally biased region" description="Polar residues" evidence="5">
    <location>
        <begin position="1"/>
        <end position="10"/>
    </location>
</feature>
<evidence type="ECO:0000256" key="5">
    <source>
        <dbReference type="SAM" id="MobiDB-lite"/>
    </source>
</evidence>
<evidence type="ECO:0000256" key="3">
    <source>
        <dbReference type="ARBA" id="ARBA00023125"/>
    </source>
</evidence>
<dbReference type="GO" id="GO:0005634">
    <property type="term" value="C:nucleus"/>
    <property type="evidence" value="ECO:0007669"/>
    <property type="project" value="TreeGrafter"/>
</dbReference>
<evidence type="ECO:0000313" key="8">
    <source>
        <dbReference type="Proteomes" id="UP001472866"/>
    </source>
</evidence>
<dbReference type="PROSITE" id="PS50943">
    <property type="entry name" value="HTH_CROC1"/>
    <property type="match status" value="1"/>
</dbReference>
<dbReference type="CDD" id="cd00093">
    <property type="entry name" value="HTH_XRE"/>
    <property type="match status" value="1"/>
</dbReference>
<dbReference type="GO" id="GO:0003713">
    <property type="term" value="F:transcription coactivator activity"/>
    <property type="evidence" value="ECO:0007669"/>
    <property type="project" value="UniProtKB-ARBA"/>
</dbReference>
<dbReference type="InterPro" id="IPR001387">
    <property type="entry name" value="Cro/C1-type_HTH"/>
</dbReference>
<dbReference type="SUPFAM" id="SSF47413">
    <property type="entry name" value="lambda repressor-like DNA-binding domains"/>
    <property type="match status" value="1"/>
</dbReference>
<keyword evidence="2" id="KW-0805">Transcription regulation</keyword>
<keyword evidence="4" id="KW-0804">Transcription</keyword>
<protein>
    <submittedName>
        <fullName evidence="7">Multiprotein-bridging factor</fullName>
    </submittedName>
</protein>
<evidence type="ECO:0000313" key="7">
    <source>
        <dbReference type="EMBL" id="WZN62141.1"/>
    </source>
</evidence>
<dbReference type="EMBL" id="CP151505">
    <property type="protein sequence ID" value="WZN62141.1"/>
    <property type="molecule type" value="Genomic_DNA"/>
</dbReference>
<feature type="domain" description="HTH cro/C1-type" evidence="6">
    <location>
        <begin position="76"/>
        <end position="127"/>
    </location>
</feature>
<organism evidence="7 8">
    <name type="scientific">Chloropicon roscoffensis</name>
    <dbReference type="NCBI Taxonomy" id="1461544"/>
    <lineage>
        <taxon>Eukaryota</taxon>
        <taxon>Viridiplantae</taxon>
        <taxon>Chlorophyta</taxon>
        <taxon>Chloropicophyceae</taxon>
        <taxon>Chloropicales</taxon>
        <taxon>Chloropicaceae</taxon>
        <taxon>Chloropicon</taxon>
    </lineage>
</organism>
<dbReference type="AlphaFoldDB" id="A0AAX4P7Y3"/>
<name>A0AAX4P7Y3_9CHLO</name>
<dbReference type="GO" id="GO:0003677">
    <property type="term" value="F:DNA binding"/>
    <property type="evidence" value="ECO:0007669"/>
    <property type="project" value="UniProtKB-KW"/>
</dbReference>
<feature type="region of interest" description="Disordered" evidence="5">
    <location>
        <begin position="1"/>
        <end position="60"/>
    </location>
</feature>
<keyword evidence="3" id="KW-0238">DNA-binding</keyword>
<dbReference type="Proteomes" id="UP001472866">
    <property type="component" value="Chromosome 05"/>
</dbReference>
<dbReference type="Pfam" id="PF08523">
    <property type="entry name" value="MBF1"/>
    <property type="match status" value="1"/>
</dbReference>
<dbReference type="InterPro" id="IPR010982">
    <property type="entry name" value="Lambda_DNA-bd_dom_sf"/>
</dbReference>
<gene>
    <name evidence="7" type="ORF">HKI87_05g36770</name>
</gene>
<evidence type="ECO:0000259" key="6">
    <source>
        <dbReference type="PROSITE" id="PS50943"/>
    </source>
</evidence>
<reference evidence="7 8" key="1">
    <citation type="submission" date="2024-03" db="EMBL/GenBank/DDBJ databases">
        <title>Complete genome sequence of the green alga Chloropicon roscoffensis RCC1871.</title>
        <authorList>
            <person name="Lemieux C."/>
            <person name="Pombert J.-F."/>
            <person name="Otis C."/>
            <person name="Turmel M."/>
        </authorList>
    </citation>
    <scope>NUCLEOTIDE SEQUENCE [LARGE SCALE GENOMIC DNA]</scope>
    <source>
        <strain evidence="7 8">RCC1871</strain>
    </source>
</reference>
<keyword evidence="8" id="KW-1185">Reference proteome</keyword>
<dbReference type="PANTHER" id="PTHR10245">
    <property type="entry name" value="ENDOTHELIAL DIFFERENTIATION-RELATED FACTOR 1 MULTIPROTEIN BRIDGING FACTOR 1"/>
    <property type="match status" value="1"/>
</dbReference>
<accession>A0AAX4P7Y3</accession>
<dbReference type="SMART" id="SM00530">
    <property type="entry name" value="HTH_XRE"/>
    <property type="match status" value="1"/>
</dbReference>
<dbReference type="Pfam" id="PF01381">
    <property type="entry name" value="HTH_3"/>
    <property type="match status" value="1"/>
</dbReference>
<feature type="compositionally biased region" description="Polar residues" evidence="5">
    <location>
        <begin position="20"/>
        <end position="42"/>
    </location>
</feature>
<dbReference type="Gene3D" id="1.10.260.40">
    <property type="entry name" value="lambda repressor-like DNA-binding domains"/>
    <property type="match status" value="1"/>
</dbReference>
<evidence type="ECO:0000256" key="4">
    <source>
        <dbReference type="ARBA" id="ARBA00023163"/>
    </source>
</evidence>